<dbReference type="InterPro" id="IPR016024">
    <property type="entry name" value="ARM-type_fold"/>
</dbReference>
<dbReference type="GO" id="GO:0016567">
    <property type="term" value="P:protein ubiquitination"/>
    <property type="evidence" value="ECO:0007669"/>
    <property type="project" value="UniProtKB-UniRule"/>
</dbReference>
<name>A0AAP0B952_9ASPA</name>
<dbReference type="GO" id="GO:0061630">
    <property type="term" value="F:ubiquitin protein ligase activity"/>
    <property type="evidence" value="ECO:0007669"/>
    <property type="project" value="UniProtKB-UniRule"/>
</dbReference>
<dbReference type="InterPro" id="IPR011989">
    <property type="entry name" value="ARM-like"/>
</dbReference>
<comment type="catalytic activity">
    <reaction evidence="1 5">
        <text>S-ubiquitinyl-[E2 ubiquitin-conjugating enzyme]-L-cysteine + [acceptor protein]-L-lysine = [E2 ubiquitin-conjugating enzyme]-L-cysteine + N(6)-ubiquitinyl-[acceptor protein]-L-lysine.</text>
        <dbReference type="EC" id="2.3.2.27"/>
    </reaction>
</comment>
<evidence type="ECO:0000256" key="5">
    <source>
        <dbReference type="RuleBase" id="RU369093"/>
    </source>
</evidence>
<dbReference type="InterPro" id="IPR045210">
    <property type="entry name" value="RING-Ubox_PUB"/>
</dbReference>
<comment type="caution">
    <text evidence="7">The sequence shown here is derived from an EMBL/GenBank/DDBJ whole genome shotgun (WGS) entry which is preliminary data.</text>
</comment>
<dbReference type="InterPro" id="IPR013083">
    <property type="entry name" value="Znf_RING/FYVE/PHD"/>
</dbReference>
<evidence type="ECO:0000256" key="2">
    <source>
        <dbReference type="ARBA" id="ARBA00004906"/>
    </source>
</evidence>
<comment type="function">
    <text evidence="5">Functions as an E3 ubiquitin ligase.</text>
</comment>
<evidence type="ECO:0000259" key="6">
    <source>
        <dbReference type="PROSITE" id="PS51698"/>
    </source>
</evidence>
<dbReference type="SUPFAM" id="SSF57850">
    <property type="entry name" value="RING/U-box"/>
    <property type="match status" value="1"/>
</dbReference>
<evidence type="ECO:0000313" key="7">
    <source>
        <dbReference type="EMBL" id="KAK8933793.1"/>
    </source>
</evidence>
<dbReference type="SMART" id="SM00504">
    <property type="entry name" value="Ubox"/>
    <property type="match status" value="1"/>
</dbReference>
<dbReference type="Gene3D" id="3.30.40.10">
    <property type="entry name" value="Zinc/RING finger domain, C3HC4 (zinc finger)"/>
    <property type="match status" value="1"/>
</dbReference>
<protein>
    <recommendedName>
        <fullName evidence="5 6">U-box domain-containing protein</fullName>
        <ecNumber evidence="5">2.3.2.27</ecNumber>
    </recommendedName>
    <alternativeName>
        <fullName evidence="5">RING-type E3 ubiquitin transferase PUB</fullName>
    </alternativeName>
</protein>
<dbReference type="Pfam" id="PF04564">
    <property type="entry name" value="U-box"/>
    <property type="match status" value="1"/>
</dbReference>
<dbReference type="EMBL" id="JBBWWQ010000013">
    <property type="protein sequence ID" value="KAK8933793.1"/>
    <property type="molecule type" value="Genomic_DNA"/>
</dbReference>
<organism evidence="7 8">
    <name type="scientific">Platanthera zijinensis</name>
    <dbReference type="NCBI Taxonomy" id="2320716"/>
    <lineage>
        <taxon>Eukaryota</taxon>
        <taxon>Viridiplantae</taxon>
        <taxon>Streptophyta</taxon>
        <taxon>Embryophyta</taxon>
        <taxon>Tracheophyta</taxon>
        <taxon>Spermatophyta</taxon>
        <taxon>Magnoliopsida</taxon>
        <taxon>Liliopsida</taxon>
        <taxon>Asparagales</taxon>
        <taxon>Orchidaceae</taxon>
        <taxon>Orchidoideae</taxon>
        <taxon>Orchideae</taxon>
        <taxon>Orchidinae</taxon>
        <taxon>Platanthera</taxon>
    </lineage>
</organism>
<evidence type="ECO:0000256" key="4">
    <source>
        <dbReference type="ARBA" id="ARBA00022786"/>
    </source>
</evidence>
<dbReference type="AlphaFoldDB" id="A0AAP0B952"/>
<keyword evidence="3 5" id="KW-0808">Transferase</keyword>
<accession>A0AAP0B952</accession>
<dbReference type="Proteomes" id="UP001418222">
    <property type="component" value="Unassembled WGS sequence"/>
</dbReference>
<reference evidence="7 8" key="1">
    <citation type="journal article" date="2022" name="Nat. Plants">
        <title>Genomes of leafy and leafless Platanthera orchids illuminate the evolution of mycoheterotrophy.</title>
        <authorList>
            <person name="Li M.H."/>
            <person name="Liu K.W."/>
            <person name="Li Z."/>
            <person name="Lu H.C."/>
            <person name="Ye Q.L."/>
            <person name="Zhang D."/>
            <person name="Wang J.Y."/>
            <person name="Li Y.F."/>
            <person name="Zhong Z.M."/>
            <person name="Liu X."/>
            <person name="Yu X."/>
            <person name="Liu D.K."/>
            <person name="Tu X.D."/>
            <person name="Liu B."/>
            <person name="Hao Y."/>
            <person name="Liao X.Y."/>
            <person name="Jiang Y.T."/>
            <person name="Sun W.H."/>
            <person name="Chen J."/>
            <person name="Chen Y.Q."/>
            <person name="Ai Y."/>
            <person name="Zhai J.W."/>
            <person name="Wu S.S."/>
            <person name="Zhou Z."/>
            <person name="Hsiao Y.Y."/>
            <person name="Wu W.L."/>
            <person name="Chen Y.Y."/>
            <person name="Lin Y.F."/>
            <person name="Hsu J.L."/>
            <person name="Li C.Y."/>
            <person name="Wang Z.W."/>
            <person name="Zhao X."/>
            <person name="Zhong W.Y."/>
            <person name="Ma X.K."/>
            <person name="Ma L."/>
            <person name="Huang J."/>
            <person name="Chen G.Z."/>
            <person name="Huang M.Z."/>
            <person name="Huang L."/>
            <person name="Peng D.H."/>
            <person name="Luo Y.B."/>
            <person name="Zou S.Q."/>
            <person name="Chen S.P."/>
            <person name="Lan S."/>
            <person name="Tsai W.C."/>
            <person name="Van de Peer Y."/>
            <person name="Liu Z.J."/>
        </authorList>
    </citation>
    <scope>NUCLEOTIDE SEQUENCE [LARGE SCALE GENOMIC DNA]</scope>
    <source>
        <strain evidence="7">Lor287</strain>
    </source>
</reference>
<dbReference type="SUPFAM" id="SSF48371">
    <property type="entry name" value="ARM repeat"/>
    <property type="match status" value="1"/>
</dbReference>
<dbReference type="PROSITE" id="PS51698">
    <property type="entry name" value="U_BOX"/>
    <property type="match status" value="1"/>
</dbReference>
<gene>
    <name evidence="7" type="primary">PUB21</name>
    <name evidence="7" type="ORF">KSP39_PZI015483</name>
</gene>
<dbReference type="Gene3D" id="1.25.10.10">
    <property type="entry name" value="Leucine-rich Repeat Variant"/>
    <property type="match status" value="1"/>
</dbReference>
<dbReference type="PANTHER" id="PTHR22849">
    <property type="entry name" value="WDSAM1 PROTEIN"/>
    <property type="match status" value="1"/>
</dbReference>
<dbReference type="Pfam" id="PF25598">
    <property type="entry name" value="ARM_PUB"/>
    <property type="match status" value="1"/>
</dbReference>
<dbReference type="EC" id="2.3.2.27" evidence="5"/>
<dbReference type="InterPro" id="IPR045185">
    <property type="entry name" value="PUB22/23/24-like"/>
</dbReference>
<evidence type="ECO:0000313" key="8">
    <source>
        <dbReference type="Proteomes" id="UP001418222"/>
    </source>
</evidence>
<evidence type="ECO:0000256" key="1">
    <source>
        <dbReference type="ARBA" id="ARBA00000900"/>
    </source>
</evidence>
<proteinExistence type="predicted"/>
<keyword evidence="4 5" id="KW-0833">Ubl conjugation pathway</keyword>
<sequence length="436" mass="47369">MGLIRSFKLPFLRRRISAFAGGDSSAELSIPHHFRCPISLDLMKDPVTLPTGITYDRTSIETWLDAGNRTCPVTKQPLFILAGNADHLIPNHTLRRMIQEWCVAHRSLGIERIPTPKIPITALQVAETLSEISAACRRGDSHLCSQLAAKLKNWAGESERNRRCISSNDAARVLAAAYRDSPSEQILSAIAGILPLDEEARRQLASPESLSSIVSAMGSANLCARLHAVMVVREIAAANTEESVMIGRTNGLPEALLKLIKEPISPQATKVALVATYYLAAADEITASRFAALGMVPLLLEMLVETERRLCEKALAALDSILGTKAGREMAAGNDLAVPVIVKKMLRVSDAATELAVSALWKLCRENGSNGLSGGEKCLKEAVQVGAFQKLLVMLQVGCSESTKEKVTELLKMMNGFRGQMKCIESVDFRGLKRPF</sequence>
<comment type="pathway">
    <text evidence="2 5">Protein modification; protein ubiquitination.</text>
</comment>
<dbReference type="InterPro" id="IPR003613">
    <property type="entry name" value="Ubox_domain"/>
</dbReference>
<dbReference type="FunFam" id="3.30.40.10:FF:000442">
    <property type="entry name" value="RING-type E3 ubiquitin transferase"/>
    <property type="match status" value="1"/>
</dbReference>
<feature type="domain" description="U-box" evidence="6">
    <location>
        <begin position="29"/>
        <end position="108"/>
    </location>
</feature>
<dbReference type="PANTHER" id="PTHR22849:SF161">
    <property type="entry name" value="U-BOX DOMAIN-CONTAINING PROTEIN"/>
    <property type="match status" value="1"/>
</dbReference>
<dbReference type="InterPro" id="IPR058678">
    <property type="entry name" value="ARM_PUB"/>
</dbReference>
<dbReference type="CDD" id="cd16664">
    <property type="entry name" value="RING-Ubox_PUB"/>
    <property type="match status" value="1"/>
</dbReference>
<keyword evidence="8" id="KW-1185">Reference proteome</keyword>
<evidence type="ECO:0000256" key="3">
    <source>
        <dbReference type="ARBA" id="ARBA00022679"/>
    </source>
</evidence>